<dbReference type="Pfam" id="PF09423">
    <property type="entry name" value="PhoD"/>
    <property type="match status" value="1"/>
</dbReference>
<dbReference type="Gene3D" id="3.60.21.70">
    <property type="entry name" value="PhoD-like phosphatase"/>
    <property type="match status" value="1"/>
</dbReference>
<dbReference type="EMBL" id="JADIVZ010000004">
    <property type="protein sequence ID" value="MBF4162002.1"/>
    <property type="molecule type" value="Genomic_DNA"/>
</dbReference>
<evidence type="ECO:0000259" key="1">
    <source>
        <dbReference type="Pfam" id="PF09423"/>
    </source>
</evidence>
<reference evidence="3" key="1">
    <citation type="submission" date="2020-11" db="EMBL/GenBank/DDBJ databases">
        <title>Nocardioides sp. CBS4Y-1, whole genome shotgun sequence.</title>
        <authorList>
            <person name="Tuo L."/>
        </authorList>
    </citation>
    <scope>NUCLEOTIDE SEQUENCE</scope>
    <source>
        <strain evidence="3">CBS4Y-1</strain>
    </source>
</reference>
<proteinExistence type="predicted"/>
<gene>
    <name evidence="3" type="ORF">ISG29_09890</name>
</gene>
<accession>A0A930V1F8</accession>
<evidence type="ECO:0000313" key="3">
    <source>
        <dbReference type="EMBL" id="MBF4162002.1"/>
    </source>
</evidence>
<dbReference type="AlphaFoldDB" id="A0A930V1F8"/>
<dbReference type="CDD" id="cd07389">
    <property type="entry name" value="MPP_PhoD"/>
    <property type="match status" value="1"/>
</dbReference>
<dbReference type="SUPFAM" id="SSF56300">
    <property type="entry name" value="Metallo-dependent phosphatases"/>
    <property type="match status" value="1"/>
</dbReference>
<feature type="domain" description="DUF7800" evidence="2">
    <location>
        <begin position="4"/>
        <end position="89"/>
    </location>
</feature>
<dbReference type="InterPro" id="IPR018946">
    <property type="entry name" value="PhoD-like_MPP"/>
</dbReference>
<dbReference type="InterPro" id="IPR029052">
    <property type="entry name" value="Metallo-depent_PP-like"/>
</dbReference>
<dbReference type="Pfam" id="PF25077">
    <property type="entry name" value="DUF7800"/>
    <property type="match status" value="1"/>
</dbReference>
<dbReference type="InterPro" id="IPR056702">
    <property type="entry name" value="DUF7800"/>
</dbReference>
<evidence type="ECO:0000313" key="4">
    <source>
        <dbReference type="Proteomes" id="UP000656804"/>
    </source>
</evidence>
<feature type="domain" description="PhoD-like phosphatase metallophosphatase" evidence="1">
    <location>
        <begin position="150"/>
        <end position="476"/>
    </location>
</feature>
<evidence type="ECO:0000259" key="2">
    <source>
        <dbReference type="Pfam" id="PF25077"/>
    </source>
</evidence>
<dbReference type="PANTHER" id="PTHR37031">
    <property type="entry name" value="METALLOPHOSPHATASE BINDING DOMAIN PROTEIN"/>
    <property type="match status" value="1"/>
</dbReference>
<dbReference type="Proteomes" id="UP000656804">
    <property type="component" value="Unassembled WGS sequence"/>
</dbReference>
<keyword evidence="4" id="KW-1185">Reference proteome</keyword>
<protein>
    <submittedName>
        <fullName evidence="3">Alkaline phosphatase family protein</fullName>
    </submittedName>
</protein>
<name>A0A930V1F8_9ACTN</name>
<dbReference type="PANTHER" id="PTHR37031:SF2">
    <property type="entry name" value="PHOD-LIKE PHOSPHATASE METALLOPHOSPHATASE DOMAIN-CONTAINING PROTEIN"/>
    <property type="match status" value="1"/>
</dbReference>
<comment type="caution">
    <text evidence="3">The sequence shown here is derived from an EMBL/GenBank/DDBJ whole genome shotgun (WGS) entry which is preliminary data.</text>
</comment>
<sequence length="572" mass="63781">MSAVLVLGPLVRHVDETTATVWVETDEATTVVVRAGDLEASAATFAVHGHHYALVDVEGLAPGTRTPYVVEVAGDQVWPEADSPFPAPVLATLDLGQPLRLAFGSCRVAAPHDAAGHARYGVDTLRAVGLGLSHQAEEDPEHPAPDVHWPHLVLMLGDQVYADETSEEMRAVIRGRRDPEQEPGYELKDYEEYAQLYRIAWRDPATRWLLSTLPSLMIFDDHDVRDDWNTSAAWRRDMAATSWWHDRIVGGLASYWVYQHLGNLTPSERAEDPLWRRVLDRDGPDELDLGADLDALAERADAEPDTYRWSYARDLGPQARLVVVDSRSARVLEDERRSMLDDEEKVWLEEQLRGDVEHLLIGTSLPFLMAPGFHHVEALVEVLAQGALGRRVARFGERVRRFADTEHWAAFQEGFASVGESVVSVATGERGRAPSTVCFLSGDVHHSYVAEAVPAEEDRRERAASRIVQAVCSPIRNPLPWYMRGALAVATRGWARPTGRLLGRLVPRSPVHWHVTDGPWFDNALAMLEIDETSLEMWWTTAAVRDGDHARPRLSQIARVRVEGADRGSAQP</sequence>
<organism evidence="3 4">
    <name type="scientific">Nocardioides acrostichi</name>
    <dbReference type="NCBI Taxonomy" id="2784339"/>
    <lineage>
        <taxon>Bacteria</taxon>
        <taxon>Bacillati</taxon>
        <taxon>Actinomycetota</taxon>
        <taxon>Actinomycetes</taxon>
        <taxon>Propionibacteriales</taxon>
        <taxon>Nocardioidaceae</taxon>
        <taxon>Nocardioides</taxon>
    </lineage>
</organism>
<dbReference type="InterPro" id="IPR038607">
    <property type="entry name" value="PhoD-like_sf"/>
</dbReference>